<dbReference type="eggNOG" id="arCOG08095">
    <property type="taxonomic scope" value="Archaea"/>
</dbReference>
<evidence type="ECO:0000313" key="1">
    <source>
        <dbReference type="EMBL" id="ADJ14503.1"/>
    </source>
</evidence>
<evidence type="ECO:0000313" key="2">
    <source>
        <dbReference type="EMBL" id="ELY40215.1"/>
    </source>
</evidence>
<sequence>MSDIKERLLDVMVVCEPYSTRELAQEVGEPRRTVLYNLEQLADDGEINRKQSSKRDVSWWIGVEAGQG</sequence>
<organism evidence="1 3">
    <name type="scientific">Halalkalicoccus jeotgali (strain DSM 18796 / CECT 7217 / JCM 14584 / KCTC 4019 / B3)</name>
    <dbReference type="NCBI Taxonomy" id="795797"/>
    <lineage>
        <taxon>Archaea</taxon>
        <taxon>Methanobacteriati</taxon>
        <taxon>Methanobacteriota</taxon>
        <taxon>Stenosarchaea group</taxon>
        <taxon>Halobacteria</taxon>
        <taxon>Halobacteriales</taxon>
        <taxon>Halococcaceae</taxon>
        <taxon>Halalkalicoccus</taxon>
    </lineage>
</organism>
<dbReference type="HOGENOM" id="CLU_2783908_0_0_2"/>
<dbReference type="SUPFAM" id="SSF46785">
    <property type="entry name" value="Winged helix' DNA-binding domain"/>
    <property type="match status" value="1"/>
</dbReference>
<dbReference type="EMBL" id="CP002062">
    <property type="protein sequence ID" value="ADJ14503.1"/>
    <property type="molecule type" value="Genomic_DNA"/>
</dbReference>
<reference evidence="2 4" key="2">
    <citation type="journal article" date="2014" name="PLoS Genet.">
        <title>Phylogenetically driven sequencing of extremely halophilic archaea reveals strategies for static and dynamic osmo-response.</title>
        <authorList>
            <person name="Becker E.A."/>
            <person name="Seitzer P.M."/>
            <person name="Tritt A."/>
            <person name="Larsen D."/>
            <person name="Krusor M."/>
            <person name="Yao A.I."/>
            <person name="Wu D."/>
            <person name="Madern D."/>
            <person name="Eisen J.A."/>
            <person name="Darling A.E."/>
            <person name="Facciotti M.T."/>
        </authorList>
    </citation>
    <scope>NUCLEOTIDE SEQUENCE [LARGE SCALE GENOMIC DNA]</scope>
    <source>
        <strain evidence="2">B3</strain>
        <strain evidence="4">DSM 18796 / CECT 7217 / JCM 14584 / KCTC 4019 / B3</strain>
    </source>
</reference>
<accession>D8J9Y1</accession>
<dbReference type="Proteomes" id="UP000000390">
    <property type="component" value="Chromosome"/>
</dbReference>
<dbReference type="InterPro" id="IPR036390">
    <property type="entry name" value="WH_DNA-bd_sf"/>
</dbReference>
<keyword evidence="4" id="KW-1185">Reference proteome</keyword>
<proteinExistence type="predicted"/>
<dbReference type="Proteomes" id="UP000011645">
    <property type="component" value="Unassembled WGS sequence"/>
</dbReference>
<dbReference type="AlphaFoldDB" id="D8J9Y1"/>
<protein>
    <submittedName>
        <fullName evidence="1">Uncharacterized protein</fullName>
    </submittedName>
</protein>
<gene>
    <name evidence="1" type="ordered locus">HacjB3_05560</name>
    <name evidence="2" type="ORF">C497_03925</name>
</gene>
<evidence type="ECO:0000313" key="4">
    <source>
        <dbReference type="Proteomes" id="UP000011645"/>
    </source>
</evidence>
<dbReference type="PATRIC" id="fig|795797.18.peg.1112"/>
<dbReference type="KEGG" id="hje:HacjB3_05560"/>
<dbReference type="InterPro" id="IPR036388">
    <property type="entry name" value="WH-like_DNA-bd_sf"/>
</dbReference>
<reference evidence="1 3" key="1">
    <citation type="journal article" date="2010" name="J. Bacteriol.">
        <title>Complete genome sequence of Halalkalicoccus jeotgali B3(T), an extremely halophilic archaeon.</title>
        <authorList>
            <person name="Roh S.W."/>
            <person name="Nam Y.D."/>
            <person name="Nam S.H."/>
            <person name="Choi S.H."/>
            <person name="Park H.S."/>
            <person name="Bae J.W."/>
        </authorList>
    </citation>
    <scope>NUCLEOTIDE SEQUENCE [LARGE SCALE GENOMIC DNA]</scope>
    <source>
        <strain evidence="1">B3</strain>
        <strain evidence="3">DSM 18796 / CECT 7217 / JCM 14584 / KCTC 4019 / B3</strain>
    </source>
</reference>
<name>D8J9Y1_HALJB</name>
<evidence type="ECO:0000313" key="3">
    <source>
        <dbReference type="Proteomes" id="UP000000390"/>
    </source>
</evidence>
<dbReference type="EMBL" id="AOHV01000010">
    <property type="protein sequence ID" value="ELY40215.1"/>
    <property type="molecule type" value="Genomic_DNA"/>
</dbReference>
<dbReference type="Gene3D" id="1.10.10.10">
    <property type="entry name" value="Winged helix-like DNA-binding domain superfamily/Winged helix DNA-binding domain"/>
    <property type="match status" value="1"/>
</dbReference>